<dbReference type="Proteomes" id="UP000050424">
    <property type="component" value="Unassembled WGS sequence"/>
</dbReference>
<comment type="caution">
    <text evidence="1">The sequence shown here is derived from an EMBL/GenBank/DDBJ whole genome shotgun (WGS) entry which is preliminary data.</text>
</comment>
<dbReference type="EMBL" id="LKCW01000035">
    <property type="protein sequence ID" value="KPM43288.1"/>
    <property type="molecule type" value="Genomic_DNA"/>
</dbReference>
<protein>
    <submittedName>
        <fullName evidence="1">Uncharacterized protein</fullName>
    </submittedName>
</protein>
<gene>
    <name evidence="1" type="ORF">AK830_g3273</name>
</gene>
<accession>A0A0P7BCF2</accession>
<organism evidence="1 2">
    <name type="scientific">Neonectria ditissima</name>
    <dbReference type="NCBI Taxonomy" id="78410"/>
    <lineage>
        <taxon>Eukaryota</taxon>
        <taxon>Fungi</taxon>
        <taxon>Dikarya</taxon>
        <taxon>Ascomycota</taxon>
        <taxon>Pezizomycotina</taxon>
        <taxon>Sordariomycetes</taxon>
        <taxon>Hypocreomycetidae</taxon>
        <taxon>Hypocreales</taxon>
        <taxon>Nectriaceae</taxon>
        <taxon>Neonectria</taxon>
    </lineage>
</organism>
<keyword evidence="2" id="KW-1185">Reference proteome</keyword>
<dbReference type="Pfam" id="PF15891">
    <property type="entry name" value="Nuc_deoxyri_tr2"/>
    <property type="match status" value="1"/>
</dbReference>
<sequence>MSPTAQVINAPARPKQVHRVSIFLAGTTSATSEPDWRATLIASLAGLDMTIYNPKRDDWDATWTEDFSDPRWAEQIQWELDMQDAADVIVVFFHGVTAAPIALAELGMSAGTGRTVACALDGYCKRGYVEAVCRKYGAPFVRTEEDLRRVVVERLRELKVEGAQG</sequence>
<dbReference type="InterPro" id="IPR039470">
    <property type="entry name" value="Nuc_deoxyri_tr2"/>
</dbReference>
<dbReference type="OrthoDB" id="2893324at2759"/>
<evidence type="ECO:0000313" key="1">
    <source>
        <dbReference type="EMBL" id="KPM43288.1"/>
    </source>
</evidence>
<evidence type="ECO:0000313" key="2">
    <source>
        <dbReference type="Proteomes" id="UP000050424"/>
    </source>
</evidence>
<dbReference type="AlphaFoldDB" id="A0A0P7BCF2"/>
<dbReference type="SUPFAM" id="SSF52309">
    <property type="entry name" value="N-(deoxy)ribosyltransferase-like"/>
    <property type="match status" value="1"/>
</dbReference>
<reference evidence="1 2" key="1">
    <citation type="submission" date="2015-09" db="EMBL/GenBank/DDBJ databases">
        <title>Draft genome of a European isolate of the apple canker pathogen Neonectria ditissima.</title>
        <authorList>
            <person name="Gomez-Cortecero A."/>
            <person name="Harrison R.J."/>
            <person name="Armitage A.D."/>
        </authorList>
    </citation>
    <scope>NUCLEOTIDE SEQUENCE [LARGE SCALE GENOMIC DNA]</scope>
    <source>
        <strain evidence="1 2">R09/05</strain>
    </source>
</reference>
<dbReference type="Gene3D" id="3.40.50.450">
    <property type="match status" value="1"/>
</dbReference>
<proteinExistence type="predicted"/>
<name>A0A0P7BCF2_9HYPO</name>